<dbReference type="GO" id="GO:0051028">
    <property type="term" value="P:mRNA transport"/>
    <property type="evidence" value="ECO:0007669"/>
    <property type="project" value="UniProtKB-KW"/>
</dbReference>
<evidence type="ECO:0000256" key="13">
    <source>
        <dbReference type="ARBA" id="ARBA00023212"/>
    </source>
</evidence>
<evidence type="ECO:0000256" key="4">
    <source>
        <dbReference type="ARBA" id="ARBA00022448"/>
    </source>
</evidence>
<keyword evidence="12 15" id="KW-0505">Motor protein</keyword>
<evidence type="ECO:0000256" key="5">
    <source>
        <dbReference type="ARBA" id="ARBA00022490"/>
    </source>
</evidence>
<keyword evidence="6 15" id="KW-0493">Microtubule</keyword>
<comment type="subunit">
    <text evidence="15">Cytoplasmic dynein consists of two catalytic heavy chains (HCs) and a number of non-catalytic subunits which present intermediate chains (ICs), light intermediate chains (LICs) and light chains (LCs).</text>
</comment>
<evidence type="ECO:0000313" key="16">
    <source>
        <dbReference type="EMBL" id="ODV94716.1"/>
    </source>
</evidence>
<evidence type="ECO:0000256" key="15">
    <source>
        <dbReference type="RuleBase" id="RU365010"/>
    </source>
</evidence>
<keyword evidence="10 15" id="KW-0243">Dynein</keyword>
<sequence>MSTPVVKSSDMPEELQSKVFELSLIAVKKFTVEKEIANYLKKEMDALCGPMWHCIVGKNFGSYVTHGEYY</sequence>
<dbReference type="Proteomes" id="UP000094236">
    <property type="component" value="Unassembled WGS sequence"/>
</dbReference>
<dbReference type="SUPFAM" id="SSF54648">
    <property type="entry name" value="DLC"/>
    <property type="match status" value="1"/>
</dbReference>
<dbReference type="AlphaFoldDB" id="A0A1E4TSK0"/>
<evidence type="ECO:0000256" key="8">
    <source>
        <dbReference type="ARBA" id="ARBA00022927"/>
    </source>
</evidence>
<reference evidence="17" key="1">
    <citation type="submission" date="2016-05" db="EMBL/GenBank/DDBJ databases">
        <title>Comparative genomics of biotechnologically important yeasts.</title>
        <authorList>
            <consortium name="DOE Joint Genome Institute"/>
            <person name="Riley R."/>
            <person name="Haridas S."/>
            <person name="Wolfe K.H."/>
            <person name="Lopes M.R."/>
            <person name="Hittinger C.T."/>
            <person name="Goker M."/>
            <person name="Salamov A."/>
            <person name="Wisecaver J."/>
            <person name="Long T.M."/>
            <person name="Aerts A.L."/>
            <person name="Barry K."/>
            <person name="Choi C."/>
            <person name="Clum A."/>
            <person name="Coughlan A.Y."/>
            <person name="Deshpande S."/>
            <person name="Douglass A.P."/>
            <person name="Hanson S.J."/>
            <person name="Klenk H.-P."/>
            <person name="Labutti K."/>
            <person name="Lapidus A."/>
            <person name="Lindquist E."/>
            <person name="Lipzen A."/>
            <person name="Meier-Kolthoff J.P."/>
            <person name="Ohm R.A."/>
            <person name="Otillar R.P."/>
            <person name="Pangilinan J."/>
            <person name="Peng Y."/>
            <person name="Rokas A."/>
            <person name="Rosa C.A."/>
            <person name="Scheuner C."/>
            <person name="Sibirny A.A."/>
            <person name="Slot J.C."/>
            <person name="Stielow J.B."/>
            <person name="Sun H."/>
            <person name="Kurtzman C.P."/>
            <person name="Blackwell M."/>
            <person name="Grigoriev I.V."/>
            <person name="Jeffries T.W."/>
        </authorList>
    </citation>
    <scope>NUCLEOTIDE SEQUENCE [LARGE SCALE GENOMIC DNA]</scope>
    <source>
        <strain evidence="17">NRRL Y-2460</strain>
    </source>
</reference>
<dbReference type="FunFam" id="3.30.740.10:FF:000005">
    <property type="entry name" value="Dynein light chain"/>
    <property type="match status" value="1"/>
</dbReference>
<keyword evidence="7" id="KW-0509">mRNA transport</keyword>
<name>A0A1E4TSK0_PACTA</name>
<keyword evidence="5 15" id="KW-0963">Cytoplasm</keyword>
<keyword evidence="11" id="KW-0906">Nuclear pore complex</keyword>
<dbReference type="STRING" id="669874.A0A1E4TSK0"/>
<dbReference type="InterPro" id="IPR001372">
    <property type="entry name" value="Dynein_light_chain_typ-1/2"/>
</dbReference>
<dbReference type="OrthoDB" id="10033309at2759"/>
<keyword evidence="14" id="KW-0539">Nucleus</keyword>
<dbReference type="GO" id="GO:0005868">
    <property type="term" value="C:cytoplasmic dynein complex"/>
    <property type="evidence" value="ECO:0007669"/>
    <property type="project" value="TreeGrafter"/>
</dbReference>
<evidence type="ECO:0000256" key="2">
    <source>
        <dbReference type="ARBA" id="ARBA00004567"/>
    </source>
</evidence>
<keyword evidence="9" id="KW-0811">Translocation</keyword>
<keyword evidence="8" id="KW-0653">Protein transport</keyword>
<dbReference type="GO" id="GO:0005643">
    <property type="term" value="C:nuclear pore"/>
    <property type="evidence" value="ECO:0007669"/>
    <property type="project" value="UniProtKB-SubCell"/>
</dbReference>
<keyword evidence="17" id="KW-1185">Reference proteome</keyword>
<dbReference type="Pfam" id="PF01221">
    <property type="entry name" value="Dynein_light"/>
    <property type="match status" value="1"/>
</dbReference>
<evidence type="ECO:0000256" key="12">
    <source>
        <dbReference type="ARBA" id="ARBA00023175"/>
    </source>
</evidence>
<dbReference type="InterPro" id="IPR037177">
    <property type="entry name" value="DLC_sf"/>
</dbReference>
<evidence type="ECO:0000256" key="10">
    <source>
        <dbReference type="ARBA" id="ARBA00023017"/>
    </source>
</evidence>
<evidence type="ECO:0000256" key="7">
    <source>
        <dbReference type="ARBA" id="ARBA00022816"/>
    </source>
</evidence>
<protein>
    <recommendedName>
        <fullName evidence="15">Dynein light chain</fullName>
    </recommendedName>
</protein>
<evidence type="ECO:0000256" key="1">
    <source>
        <dbReference type="ARBA" id="ARBA00004245"/>
    </source>
</evidence>
<evidence type="ECO:0000256" key="9">
    <source>
        <dbReference type="ARBA" id="ARBA00023010"/>
    </source>
</evidence>
<proteinExistence type="inferred from homology"/>
<evidence type="ECO:0000256" key="3">
    <source>
        <dbReference type="ARBA" id="ARBA00010156"/>
    </source>
</evidence>
<dbReference type="PANTHER" id="PTHR11886:SF35">
    <property type="entry name" value="DYNEIN LIGHT CHAIN"/>
    <property type="match status" value="1"/>
</dbReference>
<dbReference type="GO" id="GO:0007017">
    <property type="term" value="P:microtubule-based process"/>
    <property type="evidence" value="ECO:0007669"/>
    <property type="project" value="InterPro"/>
</dbReference>
<dbReference type="Gene3D" id="3.30.740.10">
    <property type="entry name" value="Protein Inhibitor Of Neuronal Nitric Oxide Synthase"/>
    <property type="match status" value="1"/>
</dbReference>
<comment type="similarity">
    <text evidence="3 15">Belongs to the dynein light chain family.</text>
</comment>
<comment type="function">
    <text evidence="15">Acts as one of several non-catalytic accessory components of the cytoplasmic dynein complex that are thought to be involved in linking dynein to cargos and to adapter proteins that regulate dynein function. Cytoplasmic dynein acts as a motor for the intracellular retrograde motility of vesicles and organelles along microtubules. May play a role in changing or maintaining the spatial distribution of cytoskeletal structures.</text>
</comment>
<dbReference type="PANTHER" id="PTHR11886">
    <property type="entry name" value="DYNEIN LIGHT CHAIN"/>
    <property type="match status" value="1"/>
</dbReference>
<dbReference type="SMART" id="SM01375">
    <property type="entry name" value="Dynein_light"/>
    <property type="match status" value="1"/>
</dbReference>
<evidence type="ECO:0000256" key="14">
    <source>
        <dbReference type="ARBA" id="ARBA00023242"/>
    </source>
</evidence>
<dbReference type="EMBL" id="KV454015">
    <property type="protein sequence ID" value="ODV94716.1"/>
    <property type="molecule type" value="Genomic_DNA"/>
</dbReference>
<accession>A0A1E4TSK0</accession>
<comment type="subcellular location">
    <subcellularLocation>
        <location evidence="1 15">Cytoplasm</location>
        <location evidence="1 15">Cytoskeleton</location>
    </subcellularLocation>
    <subcellularLocation>
        <location evidence="2">Nucleus</location>
        <location evidence="2">Nuclear pore complex</location>
    </subcellularLocation>
</comment>
<keyword evidence="4 15" id="KW-0813">Transport</keyword>
<dbReference type="GO" id="GO:0045505">
    <property type="term" value="F:dynein intermediate chain binding"/>
    <property type="evidence" value="ECO:0007669"/>
    <property type="project" value="TreeGrafter"/>
</dbReference>
<gene>
    <name evidence="16" type="ORF">PACTADRAFT_3600</name>
</gene>
<evidence type="ECO:0000313" key="17">
    <source>
        <dbReference type="Proteomes" id="UP000094236"/>
    </source>
</evidence>
<evidence type="ECO:0000256" key="11">
    <source>
        <dbReference type="ARBA" id="ARBA00023132"/>
    </source>
</evidence>
<keyword evidence="13 15" id="KW-0206">Cytoskeleton</keyword>
<evidence type="ECO:0000256" key="6">
    <source>
        <dbReference type="ARBA" id="ARBA00022701"/>
    </source>
</evidence>
<organism evidence="16 17">
    <name type="scientific">Pachysolen tannophilus NRRL Y-2460</name>
    <dbReference type="NCBI Taxonomy" id="669874"/>
    <lineage>
        <taxon>Eukaryota</taxon>
        <taxon>Fungi</taxon>
        <taxon>Dikarya</taxon>
        <taxon>Ascomycota</taxon>
        <taxon>Saccharomycotina</taxon>
        <taxon>Pichiomycetes</taxon>
        <taxon>Pachysolenaceae</taxon>
        <taxon>Pachysolen</taxon>
    </lineage>
</organism>
<dbReference type="GO" id="GO:0005874">
    <property type="term" value="C:microtubule"/>
    <property type="evidence" value="ECO:0007669"/>
    <property type="project" value="UniProtKB-KW"/>
</dbReference>
<dbReference type="GO" id="GO:0015031">
    <property type="term" value="P:protein transport"/>
    <property type="evidence" value="ECO:0007669"/>
    <property type="project" value="UniProtKB-KW"/>
</dbReference>